<sequence length="303" mass="32011">MQVARGELAIHPLPEVEDDLALPLRPGWEVAVMEAWQEEMGWAVRSAGAHFTELGPSVRRAGSSRPSFSSPCSIVALCRDCTFKQSTLADAADAGGEFGELLGPLSPVELLKRPRLRAFAVHLQHELGDYPGGNSAGDDVDVADGTRPSRLKGAALGVTGMSLTVALSHKDRFSLGVAGIPFYAAQHHGSGYRLVDTPARISVDETFICCLISAPFCSMSALGYIFFFSDICVCEVLSSTREGGSGRAKTRSKGGKGKKGSQGDPLRDLQQRPGVEADMGAYLPLHVACANGHEGASTPSLSL</sequence>
<evidence type="ECO:0000313" key="3">
    <source>
        <dbReference type="Proteomes" id="UP001190700"/>
    </source>
</evidence>
<comment type="caution">
    <text evidence="2">The sequence shown here is derived from an EMBL/GenBank/DDBJ whole genome shotgun (WGS) entry which is preliminary data.</text>
</comment>
<feature type="compositionally biased region" description="Basic residues" evidence="1">
    <location>
        <begin position="248"/>
        <end position="259"/>
    </location>
</feature>
<name>A0AAE0EUA7_9CHLO</name>
<reference evidence="2 3" key="1">
    <citation type="journal article" date="2015" name="Genome Biol. Evol.">
        <title>Comparative Genomics of a Bacterivorous Green Alga Reveals Evolutionary Causalities and Consequences of Phago-Mixotrophic Mode of Nutrition.</title>
        <authorList>
            <person name="Burns J.A."/>
            <person name="Paasch A."/>
            <person name="Narechania A."/>
            <person name="Kim E."/>
        </authorList>
    </citation>
    <scope>NUCLEOTIDE SEQUENCE [LARGE SCALE GENOMIC DNA]</scope>
    <source>
        <strain evidence="2 3">PLY_AMNH</strain>
    </source>
</reference>
<dbReference type="AlphaFoldDB" id="A0AAE0EUA7"/>
<dbReference type="Proteomes" id="UP001190700">
    <property type="component" value="Unassembled WGS sequence"/>
</dbReference>
<keyword evidence="3" id="KW-1185">Reference proteome</keyword>
<gene>
    <name evidence="2" type="ORF">CYMTET_50901</name>
</gene>
<dbReference type="EMBL" id="LGRX02034012">
    <property type="protein sequence ID" value="KAK3239155.1"/>
    <property type="molecule type" value="Genomic_DNA"/>
</dbReference>
<protein>
    <submittedName>
        <fullName evidence="2">Uncharacterized protein</fullName>
    </submittedName>
</protein>
<organism evidence="2 3">
    <name type="scientific">Cymbomonas tetramitiformis</name>
    <dbReference type="NCBI Taxonomy" id="36881"/>
    <lineage>
        <taxon>Eukaryota</taxon>
        <taxon>Viridiplantae</taxon>
        <taxon>Chlorophyta</taxon>
        <taxon>Pyramimonadophyceae</taxon>
        <taxon>Pyramimonadales</taxon>
        <taxon>Pyramimonadaceae</taxon>
        <taxon>Cymbomonas</taxon>
    </lineage>
</organism>
<proteinExistence type="predicted"/>
<evidence type="ECO:0000313" key="2">
    <source>
        <dbReference type="EMBL" id="KAK3239155.1"/>
    </source>
</evidence>
<evidence type="ECO:0000256" key="1">
    <source>
        <dbReference type="SAM" id="MobiDB-lite"/>
    </source>
</evidence>
<feature type="region of interest" description="Disordered" evidence="1">
    <location>
        <begin position="241"/>
        <end position="270"/>
    </location>
</feature>
<accession>A0AAE0EUA7</accession>